<proteinExistence type="predicted"/>
<dbReference type="SMART" id="SM00860">
    <property type="entry name" value="SMI1_KNR4"/>
    <property type="match status" value="1"/>
</dbReference>
<organism evidence="2 3">
    <name type="scientific">Pseudomonas quercus</name>
    <dbReference type="NCBI Taxonomy" id="2722792"/>
    <lineage>
        <taxon>Bacteria</taxon>
        <taxon>Pseudomonadati</taxon>
        <taxon>Pseudomonadota</taxon>
        <taxon>Gammaproteobacteria</taxon>
        <taxon>Pseudomonadales</taxon>
        <taxon>Pseudomonadaceae</taxon>
        <taxon>Pseudomonas</taxon>
    </lineage>
</organism>
<name>A0ABX0YIN0_9PSED</name>
<dbReference type="InterPro" id="IPR037883">
    <property type="entry name" value="Knr4/Smi1-like_sf"/>
</dbReference>
<dbReference type="SUPFAM" id="SSF160631">
    <property type="entry name" value="SMI1/KNR4-like"/>
    <property type="match status" value="1"/>
</dbReference>
<dbReference type="RefSeq" id="WP_168085459.1">
    <property type="nucleotide sequence ID" value="NZ_JAAVJI010000013.1"/>
</dbReference>
<sequence>MAILYKKGLDKSQIEFVEKEIGRVFPEDYKDLLKKMNGFFVDLPDYCEIDLDIADEGIVAFDRLFGFSPDDEVNDLVSSNKEFASDLSYVPGAIIVGEDGGGNPYVILNGEKSAVYYWDRTHLHVNSKIRSHDIVEENDAGNLYFVCHGFDSFLDILTKGFETSPEFIEENSVDS</sequence>
<dbReference type="Gene3D" id="3.40.1580.10">
    <property type="entry name" value="SMI1/KNR4-like"/>
    <property type="match status" value="1"/>
</dbReference>
<keyword evidence="3" id="KW-1185">Reference proteome</keyword>
<comment type="caution">
    <text evidence="2">The sequence shown here is derived from an EMBL/GenBank/DDBJ whole genome shotgun (WGS) entry which is preliminary data.</text>
</comment>
<evidence type="ECO:0000313" key="2">
    <source>
        <dbReference type="EMBL" id="NJP02886.1"/>
    </source>
</evidence>
<dbReference type="Proteomes" id="UP000746535">
    <property type="component" value="Unassembled WGS sequence"/>
</dbReference>
<gene>
    <name evidence="2" type="ORF">HBH25_18750</name>
</gene>
<dbReference type="Pfam" id="PF09346">
    <property type="entry name" value="SMI1_KNR4"/>
    <property type="match status" value="1"/>
</dbReference>
<dbReference type="EMBL" id="JAAVJI010000013">
    <property type="protein sequence ID" value="NJP02886.1"/>
    <property type="molecule type" value="Genomic_DNA"/>
</dbReference>
<accession>A0ABX0YIN0</accession>
<protein>
    <submittedName>
        <fullName evidence="2">SMI1/KNR4 family protein</fullName>
    </submittedName>
</protein>
<feature type="domain" description="Knr4/Smi1-like" evidence="1">
    <location>
        <begin position="8"/>
        <end position="156"/>
    </location>
</feature>
<evidence type="ECO:0000313" key="3">
    <source>
        <dbReference type="Proteomes" id="UP000746535"/>
    </source>
</evidence>
<dbReference type="InterPro" id="IPR018958">
    <property type="entry name" value="Knr4/Smi1-like_dom"/>
</dbReference>
<evidence type="ECO:0000259" key="1">
    <source>
        <dbReference type="SMART" id="SM00860"/>
    </source>
</evidence>
<reference evidence="2 3" key="1">
    <citation type="submission" date="2020-03" db="EMBL/GenBank/DDBJ databases">
        <authorList>
            <person name="Wang L."/>
            <person name="He N."/>
            <person name="Li Y."/>
            <person name="Fang Y."/>
            <person name="Zhang F."/>
        </authorList>
    </citation>
    <scope>NUCLEOTIDE SEQUENCE [LARGE SCALE GENOMIC DNA]</scope>
    <source>
        <strain evidence="3">hsmgli-8</strain>
    </source>
</reference>